<sequence length="753" mass="86461">MGYCYGYTNRYDGIGYQKMMESLGNGGKILKKKKKQGSEEIRVDLSCCRYDILRIVIAKFGWEEVENNDDKGWHLCWTDTSIGPERLMSLRRGQKVNHFVGMLQICRKKSLARHLSTMRKLFPSLYKFSPRGYILPNQLSKFLTCFNISSPRTYILKPDNGCQGRGVVLVQSVSDVKQVLKGFPGADLLAQKYLTKPMLVNGYKFDLRIYVLILSCDSLRLYLYREGLVRFCTEKYNKPDRQNLKLSCMHLTNYAVNKKNCNFEFNVNASEVNKGNKWSLSALFDILAMQGFNVKELKRQIRKMVVLTIISIVPLLVHSYKTCLNEDDNGRSCFELLGMDVLLDDKCKPWLLEVNHSPSFSTDTPLDHVIKEALISDTLKLIQLDPLVISKSRIQERRGSKSRLYGKDMAEKENSAAGSFSQDDHLKTLTESQGLEENSQDILGNYEQVYPSRELSLQNMYLNVLAGSEEAFKQSFDMKVKDEIAKVQEERRQEELEKQAAEKKKLKLQFEMRKKARERARLVAVLKQQSMDSTQSNSVIDEDIIAREGENEGKSLLTVGDRKTTQKILSHLRVFEQNLQIKEKLPSTLRVSRRDNEETWRGENDSEDECLDCYFQDPNRLTESKIIASSRNMSPVIYPKLQKVQLLSKKTMLQGIQYEDVLKRSYIRKDLELATFLPEGRNMTKLLLKNPHQKEPTSDDNLLPMCLCSSVAYTKRVPLNHPGLEGAKLTTRSGCIYQAGADKSFLNLSDKRV</sequence>
<organism evidence="1 2">
    <name type="scientific">Diphasiastrum complanatum</name>
    <name type="common">Issler's clubmoss</name>
    <name type="synonym">Lycopodium complanatum</name>
    <dbReference type="NCBI Taxonomy" id="34168"/>
    <lineage>
        <taxon>Eukaryota</taxon>
        <taxon>Viridiplantae</taxon>
        <taxon>Streptophyta</taxon>
        <taxon>Embryophyta</taxon>
        <taxon>Tracheophyta</taxon>
        <taxon>Lycopodiopsida</taxon>
        <taxon>Lycopodiales</taxon>
        <taxon>Lycopodiaceae</taxon>
        <taxon>Lycopodioideae</taxon>
        <taxon>Diphasiastrum</taxon>
    </lineage>
</organism>
<reference evidence="2" key="1">
    <citation type="journal article" date="2024" name="Proc. Natl. Acad. Sci. U.S.A.">
        <title>Extraordinary preservation of gene collinearity over three hundred million years revealed in homosporous lycophytes.</title>
        <authorList>
            <person name="Li C."/>
            <person name="Wickell D."/>
            <person name="Kuo L.Y."/>
            <person name="Chen X."/>
            <person name="Nie B."/>
            <person name="Liao X."/>
            <person name="Peng D."/>
            <person name="Ji J."/>
            <person name="Jenkins J."/>
            <person name="Williams M."/>
            <person name="Shu S."/>
            <person name="Plott C."/>
            <person name="Barry K."/>
            <person name="Rajasekar S."/>
            <person name="Grimwood J."/>
            <person name="Han X."/>
            <person name="Sun S."/>
            <person name="Hou Z."/>
            <person name="He W."/>
            <person name="Dai G."/>
            <person name="Sun C."/>
            <person name="Schmutz J."/>
            <person name="Leebens-Mack J.H."/>
            <person name="Li F.W."/>
            <person name="Wang L."/>
        </authorList>
    </citation>
    <scope>NUCLEOTIDE SEQUENCE [LARGE SCALE GENOMIC DNA]</scope>
    <source>
        <strain evidence="2">cv. PW_Plant_1</strain>
    </source>
</reference>
<evidence type="ECO:0000313" key="2">
    <source>
        <dbReference type="Proteomes" id="UP001162992"/>
    </source>
</evidence>
<protein>
    <submittedName>
        <fullName evidence="1">Uncharacterized protein</fullName>
    </submittedName>
</protein>
<accession>A0ACC2BL30</accession>
<comment type="caution">
    <text evidence="1">The sequence shown here is derived from an EMBL/GenBank/DDBJ whole genome shotgun (WGS) entry which is preliminary data.</text>
</comment>
<proteinExistence type="predicted"/>
<gene>
    <name evidence="1" type="ORF">O6H91_14G005600</name>
</gene>
<evidence type="ECO:0000313" key="1">
    <source>
        <dbReference type="EMBL" id="KAJ7530488.1"/>
    </source>
</evidence>
<keyword evidence="2" id="KW-1185">Reference proteome</keyword>
<name>A0ACC2BL30_DIPCM</name>
<dbReference type="EMBL" id="CM055105">
    <property type="protein sequence ID" value="KAJ7530488.1"/>
    <property type="molecule type" value="Genomic_DNA"/>
</dbReference>
<dbReference type="Proteomes" id="UP001162992">
    <property type="component" value="Chromosome 14"/>
</dbReference>